<gene>
    <name evidence="1" type="ORF">SAMN05421643_12431</name>
</gene>
<name>A0A1H3M8D3_9GAMM</name>
<keyword evidence="2" id="KW-1185">Reference proteome</keyword>
<evidence type="ECO:0000313" key="2">
    <source>
        <dbReference type="Proteomes" id="UP000199035"/>
    </source>
</evidence>
<dbReference type="Proteomes" id="UP000199035">
    <property type="component" value="Unassembled WGS sequence"/>
</dbReference>
<sequence length="389" mass="46790">MFVFDVSSFISYKEYTDFIANLKSKFDEKRNSLFEIYNITNSAVWNNRPDEYTEFRDKYRELRQDVINEIIKKFRKFLPNNCLIYEFGSLTKFTDRIESDIDLTFCYDEKKSYTFECAEELIYYSICHVFEHSIDHIHGKFQHYPITCEFDNLTEKDNLYILKFDQACIEYKCGPEALIENIMGIKNVRDYQSLIDGYREKYTLQCNIDCLYSILIIENSTEHDFIGDLAKLENQNNIFSNYNFDYNEYLFEDAIEVSDIKKAFKNTIISMYIMISFLRKKVAWLNQYSMTMDDAFKSNELILFFGSEYIERLRNSFIQMIFYWDRMELLLNNHNISLSTRCHTVFSKKNLDDMLYEKYNETNLLDKILISINSLNTMIFHGWRIINEK</sequence>
<dbReference type="InterPro" id="IPR043519">
    <property type="entry name" value="NT_sf"/>
</dbReference>
<evidence type="ECO:0000313" key="1">
    <source>
        <dbReference type="EMBL" id="SDY72961.1"/>
    </source>
</evidence>
<dbReference type="SUPFAM" id="SSF81301">
    <property type="entry name" value="Nucleotidyltransferase"/>
    <property type="match status" value="1"/>
</dbReference>
<evidence type="ECO:0008006" key="3">
    <source>
        <dbReference type="Google" id="ProtNLM"/>
    </source>
</evidence>
<accession>A0A1H3M8D3</accession>
<dbReference type="Gene3D" id="3.30.460.10">
    <property type="entry name" value="Beta Polymerase, domain 2"/>
    <property type="match status" value="1"/>
</dbReference>
<organism evidence="1 2">
    <name type="scientific">Acinetobacter kyonggiensis</name>
    <dbReference type="NCBI Taxonomy" id="595670"/>
    <lineage>
        <taxon>Bacteria</taxon>
        <taxon>Pseudomonadati</taxon>
        <taxon>Pseudomonadota</taxon>
        <taxon>Gammaproteobacteria</taxon>
        <taxon>Moraxellales</taxon>
        <taxon>Moraxellaceae</taxon>
        <taxon>Acinetobacter</taxon>
    </lineage>
</organism>
<protein>
    <recommendedName>
        <fullName evidence="3">Nucleotidyltransferase domain-containing protein</fullName>
    </recommendedName>
</protein>
<reference evidence="2" key="1">
    <citation type="submission" date="2016-10" db="EMBL/GenBank/DDBJ databases">
        <authorList>
            <person name="Varghese N."/>
            <person name="Submissions S."/>
        </authorList>
    </citation>
    <scope>NUCLEOTIDE SEQUENCE [LARGE SCALE GENOMIC DNA]</scope>
    <source>
        <strain evidence="2">ANC 5109</strain>
    </source>
</reference>
<dbReference type="EMBL" id="FNPK01000024">
    <property type="protein sequence ID" value="SDY72961.1"/>
    <property type="molecule type" value="Genomic_DNA"/>
</dbReference>
<dbReference type="RefSeq" id="WP_092692116.1">
    <property type="nucleotide sequence ID" value="NZ_FNPK01000024.1"/>
</dbReference>
<dbReference type="STRING" id="595670.SAMN05421643_12431"/>
<dbReference type="AlphaFoldDB" id="A0A1H3M8D3"/>
<proteinExistence type="predicted"/>